<gene>
    <name evidence="2" type="ORF">NPE20_05605</name>
</gene>
<protein>
    <submittedName>
        <fullName evidence="2">Uncharacterized protein</fullName>
    </submittedName>
</protein>
<organism evidence="2 3">
    <name type="scientific">Mucilaginibacter aquariorum</name>
    <dbReference type="NCBI Taxonomy" id="2967225"/>
    <lineage>
        <taxon>Bacteria</taxon>
        <taxon>Pseudomonadati</taxon>
        <taxon>Bacteroidota</taxon>
        <taxon>Sphingobacteriia</taxon>
        <taxon>Sphingobacteriales</taxon>
        <taxon>Sphingobacteriaceae</taxon>
        <taxon>Mucilaginibacter</taxon>
    </lineage>
</organism>
<evidence type="ECO:0000313" key="3">
    <source>
        <dbReference type="Proteomes" id="UP001204376"/>
    </source>
</evidence>
<keyword evidence="1" id="KW-0472">Membrane</keyword>
<dbReference type="Proteomes" id="UP001204376">
    <property type="component" value="Unassembled WGS sequence"/>
</dbReference>
<evidence type="ECO:0000313" key="2">
    <source>
        <dbReference type="EMBL" id="MCQ6957419.1"/>
    </source>
</evidence>
<reference evidence="2 3" key="1">
    <citation type="submission" date="2022-07" db="EMBL/GenBank/DDBJ databases">
        <title>Mucilaginibacter sp. JC4.</title>
        <authorList>
            <person name="Le V."/>
            <person name="Ko S.-R."/>
            <person name="Ahn C.-Y."/>
            <person name="Oh H.-M."/>
        </authorList>
    </citation>
    <scope>NUCLEOTIDE SEQUENCE [LARGE SCALE GENOMIC DNA]</scope>
    <source>
        <strain evidence="2 3">JC4</strain>
    </source>
</reference>
<keyword evidence="1" id="KW-1133">Transmembrane helix</keyword>
<evidence type="ECO:0000256" key="1">
    <source>
        <dbReference type="SAM" id="Phobius"/>
    </source>
</evidence>
<sequence>MRIKPAEDEGDVFKDLTPLEQKTRIASIVLAFVGVFVWAVKILFF</sequence>
<keyword evidence="3" id="KW-1185">Reference proteome</keyword>
<accession>A0ABT1SYL3</accession>
<proteinExistence type="predicted"/>
<dbReference type="RefSeq" id="WP_256537623.1">
    <property type="nucleotide sequence ID" value="NZ_JANHOH010000001.1"/>
</dbReference>
<feature type="transmembrane region" description="Helical" evidence="1">
    <location>
        <begin position="25"/>
        <end position="44"/>
    </location>
</feature>
<keyword evidence="1" id="KW-0812">Transmembrane</keyword>
<comment type="caution">
    <text evidence="2">The sequence shown here is derived from an EMBL/GenBank/DDBJ whole genome shotgun (WGS) entry which is preliminary data.</text>
</comment>
<dbReference type="EMBL" id="JANHOH010000001">
    <property type="protein sequence ID" value="MCQ6957419.1"/>
    <property type="molecule type" value="Genomic_DNA"/>
</dbReference>
<name>A0ABT1SYL3_9SPHI</name>